<evidence type="ECO:0000313" key="12">
    <source>
        <dbReference type="EMBL" id="KAI9637609.1"/>
    </source>
</evidence>
<feature type="transmembrane region" description="Helical" evidence="10">
    <location>
        <begin position="124"/>
        <end position="147"/>
    </location>
</feature>
<evidence type="ECO:0000256" key="3">
    <source>
        <dbReference type="ARBA" id="ARBA00022448"/>
    </source>
</evidence>
<evidence type="ECO:0000256" key="9">
    <source>
        <dbReference type="SAM" id="MobiDB-lite"/>
    </source>
</evidence>
<evidence type="ECO:0000256" key="2">
    <source>
        <dbReference type="ARBA" id="ARBA00010992"/>
    </source>
</evidence>
<feature type="transmembrane region" description="Helical" evidence="10">
    <location>
        <begin position="26"/>
        <end position="45"/>
    </location>
</feature>
<evidence type="ECO:0000256" key="8">
    <source>
        <dbReference type="RuleBase" id="RU003346"/>
    </source>
</evidence>
<comment type="similarity">
    <text evidence="2 8">Belongs to the major facilitator superfamily. Sugar transporter (TC 2.A.1.1) family.</text>
</comment>
<dbReference type="Proteomes" id="UP001164286">
    <property type="component" value="Unassembled WGS sequence"/>
</dbReference>
<dbReference type="GO" id="GO:0005351">
    <property type="term" value="F:carbohydrate:proton symporter activity"/>
    <property type="evidence" value="ECO:0007669"/>
    <property type="project" value="TreeGrafter"/>
</dbReference>
<feature type="transmembrane region" description="Helical" evidence="10">
    <location>
        <begin position="347"/>
        <end position="370"/>
    </location>
</feature>
<accession>A0AA38HDR8</accession>
<dbReference type="PROSITE" id="PS00216">
    <property type="entry name" value="SUGAR_TRANSPORT_1"/>
    <property type="match status" value="1"/>
</dbReference>
<dbReference type="Gene3D" id="1.20.1250.20">
    <property type="entry name" value="MFS general substrate transporter like domains"/>
    <property type="match status" value="1"/>
</dbReference>
<dbReference type="InterPro" id="IPR005829">
    <property type="entry name" value="Sugar_transporter_CS"/>
</dbReference>
<keyword evidence="5 10" id="KW-1133">Transmembrane helix</keyword>
<feature type="transmembrane region" description="Helical" evidence="10">
    <location>
        <begin position="390"/>
        <end position="417"/>
    </location>
</feature>
<name>A0AA38HDR8_9TREE</name>
<dbReference type="GeneID" id="77731684"/>
<evidence type="ECO:0000256" key="1">
    <source>
        <dbReference type="ARBA" id="ARBA00004141"/>
    </source>
</evidence>
<dbReference type="GO" id="GO:0016020">
    <property type="term" value="C:membrane"/>
    <property type="evidence" value="ECO:0007669"/>
    <property type="project" value="UniProtKB-SubCell"/>
</dbReference>
<comment type="subcellular location">
    <subcellularLocation>
        <location evidence="1">Membrane</location>
        <topology evidence="1">Multi-pass membrane protein</topology>
    </subcellularLocation>
</comment>
<feature type="transmembrane region" description="Helical" evidence="10">
    <location>
        <begin position="65"/>
        <end position="89"/>
    </location>
</feature>
<comment type="caution">
    <text evidence="12">The sequence shown here is derived from an EMBL/GenBank/DDBJ whole genome shotgun (WGS) entry which is preliminary data.</text>
</comment>
<dbReference type="InterPro" id="IPR020846">
    <property type="entry name" value="MFS_dom"/>
</dbReference>
<sequence>MAERSVTSQLDQLLQGRNTTWYKGRLGLLNLIVAFLCLTQANNGFDGSMMNTLQTVPAWRDYFGSPAGATLGLFNAIQTIGGIPGLLLSPYLADWQGRRRCLFFGLCIMQAGAILQTASQSVGMFIAARGLLGFGLSFAGLASPLLIGEIAYPSHRGTCTAFFGVNYSLGAIIAAWVTFGTFRIESTWSWRIPSLLQGLPALIQMCFIFFCPESPRWLCNKGRDEEAIRILAKWHADGDVDDPLVTYEYQEIKYALQIEREAKDSTSYRSILATKGNRKRLFVVIAIGFFSQWSGNGLVSYYLNLVLNGVGIRDPFSQTLFNGILTIVNYFWAILGAFMVDRAGRRTLFLVSTGGMCLSYVFWTICSAIYSQSATNLDAAGNPIGANDAAGRGVLAFIFVYYAFYNIAFAPLLALYTIEITPFRTRAKYITIGSLSINCALVFNQYVNSIAIGVLGWRYYIVYCCWLAFEFVVLYFSIIETVGKNGPLPLEVTNFLFDGDDKAARLEQHGRDAALAGGTVPDGDSKDEEALGMPNKVGAEDQHVEHVPAAGK</sequence>
<evidence type="ECO:0000259" key="11">
    <source>
        <dbReference type="PROSITE" id="PS50850"/>
    </source>
</evidence>
<evidence type="ECO:0000313" key="13">
    <source>
        <dbReference type="Proteomes" id="UP001164286"/>
    </source>
</evidence>
<evidence type="ECO:0000256" key="5">
    <source>
        <dbReference type="ARBA" id="ARBA00022989"/>
    </source>
</evidence>
<dbReference type="FunFam" id="1.20.1250.20:FF:000117">
    <property type="entry name" value="MFS hexose transporter"/>
    <property type="match status" value="1"/>
</dbReference>
<keyword evidence="3 8" id="KW-0813">Transport</keyword>
<feature type="domain" description="Major facilitator superfamily (MFS) profile" evidence="11">
    <location>
        <begin position="32"/>
        <end position="482"/>
    </location>
</feature>
<evidence type="ECO:0000256" key="10">
    <source>
        <dbReference type="SAM" id="Phobius"/>
    </source>
</evidence>
<evidence type="ECO:0000256" key="7">
    <source>
        <dbReference type="ARBA" id="ARBA00049119"/>
    </source>
</evidence>
<dbReference type="PROSITE" id="PS50850">
    <property type="entry name" value="MFS"/>
    <property type="match status" value="1"/>
</dbReference>
<feature type="transmembrane region" description="Helical" evidence="10">
    <location>
        <begin position="281"/>
        <end position="303"/>
    </location>
</feature>
<feature type="transmembrane region" description="Helical" evidence="10">
    <location>
        <begin position="459"/>
        <end position="478"/>
    </location>
</feature>
<dbReference type="InterPro" id="IPR050360">
    <property type="entry name" value="MFS_Sugar_Transporters"/>
</dbReference>
<keyword evidence="6 10" id="KW-0472">Membrane</keyword>
<dbReference type="PANTHER" id="PTHR48022:SF64">
    <property type="entry name" value="MAJOR FACILITATOR SUPERFAMILY (MFS) PROFILE DOMAIN-CONTAINING PROTEIN"/>
    <property type="match status" value="1"/>
</dbReference>
<feature type="transmembrane region" description="Helical" evidence="10">
    <location>
        <begin position="323"/>
        <end position="340"/>
    </location>
</feature>
<comment type="catalytic activity">
    <reaction evidence="7">
        <text>myo-inositol(out) + H(+)(out) = myo-inositol(in) + H(+)(in)</text>
        <dbReference type="Rhea" id="RHEA:60364"/>
        <dbReference type="ChEBI" id="CHEBI:15378"/>
        <dbReference type="ChEBI" id="CHEBI:17268"/>
    </reaction>
</comment>
<evidence type="ECO:0000256" key="6">
    <source>
        <dbReference type="ARBA" id="ARBA00023136"/>
    </source>
</evidence>
<evidence type="ECO:0000256" key="4">
    <source>
        <dbReference type="ARBA" id="ARBA00022692"/>
    </source>
</evidence>
<organism evidence="12 13">
    <name type="scientific">Dioszegia hungarica</name>
    <dbReference type="NCBI Taxonomy" id="4972"/>
    <lineage>
        <taxon>Eukaryota</taxon>
        <taxon>Fungi</taxon>
        <taxon>Dikarya</taxon>
        <taxon>Basidiomycota</taxon>
        <taxon>Agaricomycotina</taxon>
        <taxon>Tremellomycetes</taxon>
        <taxon>Tremellales</taxon>
        <taxon>Bulleribasidiaceae</taxon>
        <taxon>Dioszegia</taxon>
    </lineage>
</organism>
<keyword evidence="4 10" id="KW-0812">Transmembrane</keyword>
<dbReference type="InterPro" id="IPR003663">
    <property type="entry name" value="Sugar/inositol_transpt"/>
</dbReference>
<feature type="transmembrane region" description="Helical" evidence="10">
    <location>
        <begin position="101"/>
        <end position="118"/>
    </location>
</feature>
<feature type="transmembrane region" description="Helical" evidence="10">
    <location>
        <begin position="191"/>
        <end position="211"/>
    </location>
</feature>
<feature type="region of interest" description="Disordered" evidence="9">
    <location>
        <begin position="513"/>
        <end position="552"/>
    </location>
</feature>
<dbReference type="EMBL" id="JAKWFO010000004">
    <property type="protein sequence ID" value="KAI9637609.1"/>
    <property type="molecule type" value="Genomic_DNA"/>
</dbReference>
<proteinExistence type="inferred from homology"/>
<dbReference type="InterPro" id="IPR036259">
    <property type="entry name" value="MFS_trans_sf"/>
</dbReference>
<dbReference type="Pfam" id="PF00083">
    <property type="entry name" value="Sugar_tr"/>
    <property type="match status" value="1"/>
</dbReference>
<dbReference type="InterPro" id="IPR005828">
    <property type="entry name" value="MFS_sugar_transport-like"/>
</dbReference>
<gene>
    <name evidence="12" type="ORF">MKK02DRAFT_43536</name>
</gene>
<dbReference type="SUPFAM" id="SSF103473">
    <property type="entry name" value="MFS general substrate transporter"/>
    <property type="match status" value="1"/>
</dbReference>
<feature type="transmembrane region" description="Helical" evidence="10">
    <location>
        <begin position="159"/>
        <end position="179"/>
    </location>
</feature>
<keyword evidence="13" id="KW-1185">Reference proteome</keyword>
<dbReference type="NCBIfam" id="TIGR00879">
    <property type="entry name" value="SP"/>
    <property type="match status" value="1"/>
</dbReference>
<dbReference type="RefSeq" id="XP_052947386.1">
    <property type="nucleotide sequence ID" value="XM_053092479.1"/>
</dbReference>
<feature type="transmembrane region" description="Helical" evidence="10">
    <location>
        <begin position="429"/>
        <end position="447"/>
    </location>
</feature>
<protein>
    <submittedName>
        <fullName evidence="12">Hexose transporter</fullName>
    </submittedName>
</protein>
<dbReference type="AlphaFoldDB" id="A0AA38HDR8"/>
<dbReference type="PANTHER" id="PTHR48022">
    <property type="entry name" value="PLASTIDIC GLUCOSE TRANSPORTER 4"/>
    <property type="match status" value="1"/>
</dbReference>
<reference evidence="12" key="1">
    <citation type="journal article" date="2022" name="G3 (Bethesda)">
        <title>High quality genome of the basidiomycete yeast Dioszegia hungarica PDD-24b-2 isolated from cloud water.</title>
        <authorList>
            <person name="Jarrige D."/>
            <person name="Haridas S."/>
            <person name="Bleykasten-Grosshans C."/>
            <person name="Joly M."/>
            <person name="Nadalig T."/>
            <person name="Sancelme M."/>
            <person name="Vuilleumier S."/>
            <person name="Grigoriev I.V."/>
            <person name="Amato P."/>
            <person name="Bringel F."/>
        </authorList>
    </citation>
    <scope>NUCLEOTIDE SEQUENCE</scope>
    <source>
        <strain evidence="12">PDD-24b-2</strain>
    </source>
</reference>